<dbReference type="SMART" id="SM00670">
    <property type="entry name" value="PINc"/>
    <property type="match status" value="1"/>
</dbReference>
<feature type="region of interest" description="Disordered" evidence="1">
    <location>
        <begin position="1"/>
        <end position="57"/>
    </location>
</feature>
<reference evidence="3" key="1">
    <citation type="journal article" date="2023" name="bioRxiv">
        <title>Scaffold-level genome assemblies of two parasitoid biocontrol wasps reveal the parthenogenesis mechanism and an associated novel virus.</title>
        <authorList>
            <person name="Inwood S."/>
            <person name="Skelly J."/>
            <person name="Guhlin J."/>
            <person name="Harrop T."/>
            <person name="Goldson S."/>
            <person name="Dearden P."/>
        </authorList>
    </citation>
    <scope>NUCLEOTIDE SEQUENCE</scope>
    <source>
        <strain evidence="3">Lincoln</strain>
        <tissue evidence="3">Whole body</tissue>
    </source>
</reference>
<feature type="region of interest" description="Disordered" evidence="1">
    <location>
        <begin position="259"/>
        <end position="300"/>
    </location>
</feature>
<dbReference type="Gene3D" id="3.40.50.1010">
    <property type="entry name" value="5'-nuclease"/>
    <property type="match status" value="1"/>
</dbReference>
<dbReference type="AlphaFoldDB" id="A0AA39G4I2"/>
<feature type="compositionally biased region" description="Polar residues" evidence="1">
    <location>
        <begin position="259"/>
        <end position="274"/>
    </location>
</feature>
<feature type="compositionally biased region" description="Basic and acidic residues" evidence="1">
    <location>
        <begin position="275"/>
        <end position="286"/>
    </location>
</feature>
<keyword evidence="4" id="KW-1185">Reference proteome</keyword>
<dbReference type="CDD" id="cd18727">
    <property type="entry name" value="PIN_Swt1-like"/>
    <property type="match status" value="1"/>
</dbReference>
<gene>
    <name evidence="3" type="ORF">PV327_002956</name>
</gene>
<dbReference type="Pfam" id="PF13638">
    <property type="entry name" value="PIN_4"/>
    <property type="match status" value="1"/>
</dbReference>
<evidence type="ECO:0000313" key="4">
    <source>
        <dbReference type="Proteomes" id="UP001168972"/>
    </source>
</evidence>
<proteinExistence type="predicted"/>
<dbReference type="InterPro" id="IPR029060">
    <property type="entry name" value="PIN-like_dom_sf"/>
</dbReference>
<dbReference type="SUPFAM" id="SSF88723">
    <property type="entry name" value="PIN domain-like"/>
    <property type="match status" value="1"/>
</dbReference>
<sequence>MSKLSSKRKQMSECIQSSETRSTPEQDHNRPKLRAKRQLLENNSDCGDEIQNESKDTPQMRALKEKMLQRKLKGNATKRTKIIKNPEIKDSPKHKNESANNKIHDEKTMTPQMRLLQAKIQARKSLAAPITKRQSNLTSQVIENNTKKMLTRKRRTKSIGSAPLSSESCDESLVINNRRLQVSAKEPAVKRFKSHTINDKLKQIRTAEAPPGVSSKRVIIENDETTTQFELNSSSDVKLTSTPPQASLLVERPLKNICTNQTDNQHQKASCSTDRSTEDETRKLDDFSSQLKSREGSSPNIYKNAEERLRSLRNKLEKESRVVMEKRKLEFSNGSDTTLKSYVNTANTYYEEMEWEPVVEDRIFHEIQSVRAQLNYNAIEKSPMDEVAGNTLSLSEPDGEMNDRRALYIVIDTNVFLTNLEMVEKARDTIFKRYGRPILVIPWTTIRELDFIKDDKTNIRPESLKAKARRAIRFLNQHFSAKHPRVLGQTPHDVAVNKCKFSIECPDDEILQTCLQIHISKNTVVLLSYDRNLCNKAMIHDIMALGRDDSFEKIDLITEFDSKNESNSIISLRNNDKDSEELESLLTKELAISEELYEEITSVLTSFLTIIVAKEMENLFGDNWERYTITKPPWGTVDVLKCALKHWIAAVSDSFVRSAESILKELHEIIKKSERNRRLNDVGCIIQLCFDLVQCLKGSKHPNILTKFTVAIDKLRKKHQESLKEIQEYELNDEVGSSISEEEQESRATAAFCCFKNIYDIARDLCGIVSQSMKIPCPFSYNKDNRMLRTNDIKNRRAEVTANVNRLLLILITSLEDIEDLSINHRYIVALYNALKTLYDSLLPYVDKELADTLSPSDIYFCLKRKEESLKIGVGQLQEISTHFCRMATLQAT</sequence>
<feature type="domain" description="PIN" evidence="2">
    <location>
        <begin position="407"/>
        <end position="535"/>
    </location>
</feature>
<name>A0AA39G4I2_MICHY</name>
<dbReference type="InterPro" id="IPR002716">
    <property type="entry name" value="PIN_dom"/>
</dbReference>
<dbReference type="PANTHER" id="PTHR16161:SF0">
    <property type="entry name" value="TRANSCRIPTIONAL PROTEIN SWT1"/>
    <property type="match status" value="1"/>
</dbReference>
<accession>A0AA39G4I2</accession>
<organism evidence="3 4">
    <name type="scientific">Microctonus hyperodae</name>
    <name type="common">Parasitoid wasp</name>
    <dbReference type="NCBI Taxonomy" id="165561"/>
    <lineage>
        <taxon>Eukaryota</taxon>
        <taxon>Metazoa</taxon>
        <taxon>Ecdysozoa</taxon>
        <taxon>Arthropoda</taxon>
        <taxon>Hexapoda</taxon>
        <taxon>Insecta</taxon>
        <taxon>Pterygota</taxon>
        <taxon>Neoptera</taxon>
        <taxon>Endopterygota</taxon>
        <taxon>Hymenoptera</taxon>
        <taxon>Apocrita</taxon>
        <taxon>Ichneumonoidea</taxon>
        <taxon>Braconidae</taxon>
        <taxon>Euphorinae</taxon>
        <taxon>Microctonus</taxon>
    </lineage>
</organism>
<reference evidence="3" key="2">
    <citation type="submission" date="2023-03" db="EMBL/GenBank/DDBJ databases">
        <authorList>
            <person name="Inwood S.N."/>
            <person name="Skelly J.G."/>
            <person name="Guhlin J."/>
            <person name="Harrop T.W.R."/>
            <person name="Goldson S.G."/>
            <person name="Dearden P.K."/>
        </authorList>
    </citation>
    <scope>NUCLEOTIDE SEQUENCE</scope>
    <source>
        <strain evidence="3">Lincoln</strain>
        <tissue evidence="3">Whole body</tissue>
    </source>
</reference>
<dbReference type="Proteomes" id="UP001168972">
    <property type="component" value="Unassembled WGS sequence"/>
</dbReference>
<evidence type="ECO:0000259" key="2">
    <source>
        <dbReference type="SMART" id="SM00670"/>
    </source>
</evidence>
<dbReference type="InterPro" id="IPR052626">
    <property type="entry name" value="SWT1_Regulator"/>
</dbReference>
<dbReference type="PANTHER" id="PTHR16161">
    <property type="entry name" value="TRANSCRIPTIONAL PROTEIN SWT1"/>
    <property type="match status" value="1"/>
</dbReference>
<dbReference type="GO" id="GO:0005634">
    <property type="term" value="C:nucleus"/>
    <property type="evidence" value="ECO:0007669"/>
    <property type="project" value="TreeGrafter"/>
</dbReference>
<comment type="caution">
    <text evidence="3">The sequence shown here is derived from an EMBL/GenBank/DDBJ whole genome shotgun (WGS) entry which is preliminary data.</text>
</comment>
<feature type="compositionally biased region" description="Polar residues" evidence="1">
    <location>
        <begin position="287"/>
        <end position="300"/>
    </location>
</feature>
<evidence type="ECO:0000256" key="1">
    <source>
        <dbReference type="SAM" id="MobiDB-lite"/>
    </source>
</evidence>
<protein>
    <recommendedName>
        <fullName evidence="2">PIN domain-containing protein</fullName>
    </recommendedName>
</protein>
<evidence type="ECO:0000313" key="3">
    <source>
        <dbReference type="EMBL" id="KAK0180589.1"/>
    </source>
</evidence>
<dbReference type="EMBL" id="JAQQBR010000002">
    <property type="protein sequence ID" value="KAK0180589.1"/>
    <property type="molecule type" value="Genomic_DNA"/>
</dbReference>